<organism evidence="1 2">
    <name type="scientific">Devosia enhydra</name>
    <dbReference type="NCBI Taxonomy" id="665118"/>
    <lineage>
        <taxon>Bacteria</taxon>
        <taxon>Pseudomonadati</taxon>
        <taxon>Pseudomonadota</taxon>
        <taxon>Alphaproteobacteria</taxon>
        <taxon>Hyphomicrobiales</taxon>
        <taxon>Devosiaceae</taxon>
        <taxon>Devosia</taxon>
    </lineage>
</organism>
<proteinExistence type="predicted"/>
<protein>
    <submittedName>
        <fullName evidence="1">Uncharacterized protein</fullName>
    </submittedName>
</protein>
<name>A0A1K2HU07_9HYPH</name>
<evidence type="ECO:0000313" key="1">
    <source>
        <dbReference type="EMBL" id="SFZ81797.1"/>
    </source>
</evidence>
<keyword evidence="2" id="KW-1185">Reference proteome</keyword>
<accession>A0A1K2HU07</accession>
<gene>
    <name evidence="1" type="ORF">SAMN02983003_0697</name>
</gene>
<dbReference type="EMBL" id="FPKU01000001">
    <property type="protein sequence ID" value="SFZ81797.1"/>
    <property type="molecule type" value="Genomic_DNA"/>
</dbReference>
<dbReference type="Proteomes" id="UP000183447">
    <property type="component" value="Unassembled WGS sequence"/>
</dbReference>
<dbReference type="AlphaFoldDB" id="A0A1K2HU07"/>
<evidence type="ECO:0000313" key="2">
    <source>
        <dbReference type="Proteomes" id="UP000183447"/>
    </source>
</evidence>
<reference evidence="1 2" key="1">
    <citation type="submission" date="2016-11" db="EMBL/GenBank/DDBJ databases">
        <authorList>
            <person name="Jaros S."/>
            <person name="Januszkiewicz K."/>
            <person name="Wedrychowicz H."/>
        </authorList>
    </citation>
    <scope>NUCLEOTIDE SEQUENCE [LARGE SCALE GENOMIC DNA]</scope>
    <source>
        <strain evidence="1 2">ATCC 23634</strain>
    </source>
</reference>
<sequence>MQRKMAKNLPTDRHRGGAAFVETRTGAFYGRLGYLAGLGRPAKRIAEELGGRYAPNTSTPRCDGGA</sequence>
<dbReference type="RefSeq" id="WP_072339037.1">
    <property type="nucleotide sequence ID" value="NZ_FPKU01000001.1"/>
</dbReference>